<gene>
    <name evidence="10" type="ORF">PCAR00345_LOCUS23586</name>
</gene>
<comment type="similarity">
    <text evidence="3">Belongs to the HARBI1 family.</text>
</comment>
<organism evidence="10">
    <name type="scientific">Chrysotila carterae</name>
    <name type="common">Marine alga</name>
    <name type="synonym">Syracosphaera carterae</name>
    <dbReference type="NCBI Taxonomy" id="13221"/>
    <lineage>
        <taxon>Eukaryota</taxon>
        <taxon>Haptista</taxon>
        <taxon>Haptophyta</taxon>
        <taxon>Prymnesiophyceae</taxon>
        <taxon>Isochrysidales</taxon>
        <taxon>Isochrysidaceae</taxon>
        <taxon>Chrysotila</taxon>
    </lineage>
</organism>
<evidence type="ECO:0000256" key="7">
    <source>
        <dbReference type="ARBA" id="ARBA00023242"/>
    </source>
</evidence>
<dbReference type="PANTHER" id="PTHR22930:SF85">
    <property type="entry name" value="GH03217P-RELATED"/>
    <property type="match status" value="1"/>
</dbReference>
<evidence type="ECO:0000256" key="8">
    <source>
        <dbReference type="SAM" id="MobiDB-lite"/>
    </source>
</evidence>
<dbReference type="GO" id="GO:0004518">
    <property type="term" value="F:nuclease activity"/>
    <property type="evidence" value="ECO:0007669"/>
    <property type="project" value="UniProtKB-KW"/>
</dbReference>
<dbReference type="AlphaFoldDB" id="A0A7S4BMX4"/>
<proteinExistence type="inferred from homology"/>
<dbReference type="GO" id="GO:0005634">
    <property type="term" value="C:nucleus"/>
    <property type="evidence" value="ECO:0007669"/>
    <property type="project" value="UniProtKB-SubCell"/>
</dbReference>
<keyword evidence="5" id="KW-0479">Metal-binding</keyword>
<keyword evidence="4" id="KW-0540">Nuclease</keyword>
<feature type="domain" description="DDE Tnp4" evidence="9">
    <location>
        <begin position="188"/>
        <end position="339"/>
    </location>
</feature>
<keyword evidence="7" id="KW-0539">Nucleus</keyword>
<name>A0A7S4BMX4_CHRCT</name>
<dbReference type="InterPro" id="IPR027806">
    <property type="entry name" value="HARBI1_dom"/>
</dbReference>
<reference evidence="10" key="1">
    <citation type="submission" date="2021-01" db="EMBL/GenBank/DDBJ databases">
        <authorList>
            <person name="Corre E."/>
            <person name="Pelletier E."/>
            <person name="Niang G."/>
            <person name="Scheremetjew M."/>
            <person name="Finn R."/>
            <person name="Kale V."/>
            <person name="Holt S."/>
            <person name="Cochrane G."/>
            <person name="Meng A."/>
            <person name="Brown T."/>
            <person name="Cohen L."/>
        </authorList>
    </citation>
    <scope>NUCLEOTIDE SEQUENCE</scope>
    <source>
        <strain evidence="10">CCMP645</strain>
    </source>
</reference>
<accession>A0A7S4BMX4</accession>
<protein>
    <recommendedName>
        <fullName evidence="9">DDE Tnp4 domain-containing protein</fullName>
    </recommendedName>
</protein>
<comment type="cofactor">
    <cofactor evidence="1">
        <name>a divalent metal cation</name>
        <dbReference type="ChEBI" id="CHEBI:60240"/>
    </cofactor>
</comment>
<evidence type="ECO:0000256" key="1">
    <source>
        <dbReference type="ARBA" id="ARBA00001968"/>
    </source>
</evidence>
<sequence length="441" mass="50215">MYVYVLFWTAEDCRRQRRLHDLAAAMQQRRRIAVLLHQQQRQPQQSHRKSAAFDWNQHMLRLTPDEFRARYRLDADAFYKLLQLVAADLEITDKVRACTKREGSAVCPATRLAVCLRFLAGGQVLDLKLIYQMSRFSIYACVWKGISAINKRLHIKFPIDDIAALEELERDFRAKSPYGVWAGQVGCIDGVHFSMLNPGAAVDNPKRYFVARKNECAILCIAICDAKRRFTYYDMNKAPTTHDSMAWASSPLGVKFANGELPQPFFINGDAAFSLSNSLITPSGLKELDAFDFEQSSQRMPIECAFGILVRRWGILWRDLEVRFDRRTLLIAVCMKLHNFCIDNNVPLHENVATDQASGYREVQPGRYEDMPAMDSAGRPQRMFSASLPPPRREQSRAALSPEVLRLRASRRDKLAAAILAAGLSRPPLPKGLHKKRRGSK</sequence>
<evidence type="ECO:0000256" key="3">
    <source>
        <dbReference type="ARBA" id="ARBA00006958"/>
    </source>
</evidence>
<comment type="subcellular location">
    <subcellularLocation>
        <location evidence="2">Nucleus</location>
    </subcellularLocation>
</comment>
<keyword evidence="6" id="KW-0378">Hydrolase</keyword>
<evidence type="ECO:0000313" key="10">
    <source>
        <dbReference type="EMBL" id="CAE0770974.1"/>
    </source>
</evidence>
<dbReference type="GO" id="GO:0046872">
    <property type="term" value="F:metal ion binding"/>
    <property type="evidence" value="ECO:0007669"/>
    <property type="project" value="UniProtKB-KW"/>
</dbReference>
<evidence type="ECO:0000256" key="4">
    <source>
        <dbReference type="ARBA" id="ARBA00022722"/>
    </source>
</evidence>
<dbReference type="EMBL" id="HBIZ01037004">
    <property type="protein sequence ID" value="CAE0770974.1"/>
    <property type="molecule type" value="Transcribed_RNA"/>
</dbReference>
<dbReference type="GO" id="GO:0016787">
    <property type="term" value="F:hydrolase activity"/>
    <property type="evidence" value="ECO:0007669"/>
    <property type="project" value="UniProtKB-KW"/>
</dbReference>
<feature type="region of interest" description="Disordered" evidence="8">
    <location>
        <begin position="372"/>
        <end position="400"/>
    </location>
</feature>
<evidence type="ECO:0000256" key="5">
    <source>
        <dbReference type="ARBA" id="ARBA00022723"/>
    </source>
</evidence>
<dbReference type="PANTHER" id="PTHR22930">
    <property type="match status" value="1"/>
</dbReference>
<evidence type="ECO:0000259" key="9">
    <source>
        <dbReference type="Pfam" id="PF13359"/>
    </source>
</evidence>
<dbReference type="InterPro" id="IPR045249">
    <property type="entry name" value="HARBI1-like"/>
</dbReference>
<evidence type="ECO:0000256" key="6">
    <source>
        <dbReference type="ARBA" id="ARBA00022801"/>
    </source>
</evidence>
<dbReference type="Pfam" id="PF13359">
    <property type="entry name" value="DDE_Tnp_4"/>
    <property type="match status" value="1"/>
</dbReference>
<evidence type="ECO:0000256" key="2">
    <source>
        <dbReference type="ARBA" id="ARBA00004123"/>
    </source>
</evidence>